<feature type="signal peptide" evidence="1">
    <location>
        <begin position="1"/>
        <end position="15"/>
    </location>
</feature>
<dbReference type="InParanoid" id="Q235Y5"/>
<dbReference type="EMBL" id="GG662749">
    <property type="protein sequence ID" value="EAR92615.1"/>
    <property type="molecule type" value="Genomic_DNA"/>
</dbReference>
<dbReference type="AlphaFoldDB" id="Q235Y5"/>
<keyword evidence="3" id="KW-1185">Reference proteome</keyword>
<organism evidence="2 3">
    <name type="scientific">Tetrahymena thermophila (strain SB210)</name>
    <dbReference type="NCBI Taxonomy" id="312017"/>
    <lineage>
        <taxon>Eukaryota</taxon>
        <taxon>Sar</taxon>
        <taxon>Alveolata</taxon>
        <taxon>Ciliophora</taxon>
        <taxon>Intramacronucleata</taxon>
        <taxon>Oligohymenophorea</taxon>
        <taxon>Hymenostomatida</taxon>
        <taxon>Tetrahymenina</taxon>
        <taxon>Tetrahymenidae</taxon>
        <taxon>Tetrahymena</taxon>
    </lineage>
</organism>
<dbReference type="OrthoDB" id="306512at2759"/>
<dbReference type="RefSeq" id="XP_001012860.1">
    <property type="nucleotide sequence ID" value="XM_001012860.2"/>
</dbReference>
<dbReference type="eggNOG" id="ENOG502S3WH">
    <property type="taxonomic scope" value="Eukaryota"/>
</dbReference>
<evidence type="ECO:0000313" key="2">
    <source>
        <dbReference type="EMBL" id="EAR92615.1"/>
    </source>
</evidence>
<reference evidence="3" key="1">
    <citation type="journal article" date="2006" name="PLoS Biol.">
        <title>Macronuclear genome sequence of the ciliate Tetrahymena thermophila, a model eukaryote.</title>
        <authorList>
            <person name="Eisen J.A."/>
            <person name="Coyne R.S."/>
            <person name="Wu M."/>
            <person name="Wu D."/>
            <person name="Thiagarajan M."/>
            <person name="Wortman J.R."/>
            <person name="Badger J.H."/>
            <person name="Ren Q."/>
            <person name="Amedeo P."/>
            <person name="Jones K.M."/>
            <person name="Tallon L.J."/>
            <person name="Delcher A.L."/>
            <person name="Salzberg S.L."/>
            <person name="Silva J.C."/>
            <person name="Haas B.J."/>
            <person name="Majoros W.H."/>
            <person name="Farzad M."/>
            <person name="Carlton J.M."/>
            <person name="Smith R.K. Jr."/>
            <person name="Garg J."/>
            <person name="Pearlman R.E."/>
            <person name="Karrer K.M."/>
            <person name="Sun L."/>
            <person name="Manning G."/>
            <person name="Elde N.C."/>
            <person name="Turkewitz A.P."/>
            <person name="Asai D.J."/>
            <person name="Wilkes D.E."/>
            <person name="Wang Y."/>
            <person name="Cai H."/>
            <person name="Collins K."/>
            <person name="Stewart B.A."/>
            <person name="Lee S.R."/>
            <person name="Wilamowska K."/>
            <person name="Weinberg Z."/>
            <person name="Ruzzo W.L."/>
            <person name="Wloga D."/>
            <person name="Gaertig J."/>
            <person name="Frankel J."/>
            <person name="Tsao C.-C."/>
            <person name="Gorovsky M.A."/>
            <person name="Keeling P.J."/>
            <person name="Waller R.F."/>
            <person name="Patron N.J."/>
            <person name="Cherry J.M."/>
            <person name="Stover N.A."/>
            <person name="Krieger C.J."/>
            <person name="del Toro C."/>
            <person name="Ryder H.F."/>
            <person name="Williamson S.C."/>
            <person name="Barbeau R.A."/>
            <person name="Hamilton E.P."/>
            <person name="Orias E."/>
        </authorList>
    </citation>
    <scope>NUCLEOTIDE SEQUENCE [LARGE SCALE GENOMIC DNA]</scope>
    <source>
        <strain evidence="3">SB210</strain>
    </source>
</reference>
<dbReference type="OMA" id="GSHDRYC"/>
<proteinExistence type="predicted"/>
<protein>
    <recommendedName>
        <fullName evidence="4">Transmembrane protein</fullName>
    </recommendedName>
</protein>
<gene>
    <name evidence="2" type="ORF">TTHERM_00094060</name>
</gene>
<name>Q235Y5_TETTS</name>
<keyword evidence="1" id="KW-0732">Signal</keyword>
<dbReference type="HOGENOM" id="CLU_1279959_0_0_1"/>
<evidence type="ECO:0000256" key="1">
    <source>
        <dbReference type="SAM" id="SignalP"/>
    </source>
</evidence>
<evidence type="ECO:0000313" key="3">
    <source>
        <dbReference type="Proteomes" id="UP000009168"/>
    </source>
</evidence>
<dbReference type="GeneID" id="7837979"/>
<evidence type="ECO:0008006" key="4">
    <source>
        <dbReference type="Google" id="ProtNLM"/>
    </source>
</evidence>
<feature type="chain" id="PRO_5012926518" description="Transmembrane protein" evidence="1">
    <location>
        <begin position="16"/>
        <end position="209"/>
    </location>
</feature>
<dbReference type="KEGG" id="tet:TTHERM_00094060"/>
<sequence length="209" mass="24337">MKLIIALVLLGLVFCNPSYPEWPQKFEQDFTEEFIYGFLKSSTKGTYSYDYANRAYKVSRENGRTDRYCGFNGLYFFRNTACEQIVVNGDRFLYYPERNDCCYCCSNEHGCGVLKPTWLQNAIFEGETTFNGIPAYKWNQKGLQNNFYYETIAENPLDRVMLQIDQQPNDIQNFSQARRTEFQPITLPSICKKENTCSLLSTCTGVRKM</sequence>
<dbReference type="Proteomes" id="UP000009168">
    <property type="component" value="Unassembled WGS sequence"/>
</dbReference>
<accession>Q235Y5</accession>